<protein>
    <submittedName>
        <fullName evidence="7">Methyltransferase domain-containing protein</fullName>
    </submittedName>
</protein>
<proteinExistence type="inferred from homology"/>
<name>A0A4R4XQ06_9ACTN</name>
<keyword evidence="4" id="KW-0949">S-adenosyl-L-methionine</keyword>
<dbReference type="SUPFAM" id="SSF53335">
    <property type="entry name" value="S-adenosyl-L-methionine-dependent methyltransferases"/>
    <property type="match status" value="1"/>
</dbReference>
<dbReference type="GO" id="GO:0008276">
    <property type="term" value="F:protein methyltransferase activity"/>
    <property type="evidence" value="ECO:0007669"/>
    <property type="project" value="TreeGrafter"/>
</dbReference>
<dbReference type="OrthoDB" id="267914at2"/>
<comment type="caution">
    <text evidence="7">The sequence shown here is derived from an EMBL/GenBank/DDBJ whole genome shotgun (WGS) entry which is preliminary data.</text>
</comment>
<dbReference type="EMBL" id="SMKQ01000264">
    <property type="protein sequence ID" value="TDD33200.1"/>
    <property type="molecule type" value="Genomic_DNA"/>
</dbReference>
<dbReference type="GO" id="GO:0008170">
    <property type="term" value="F:N-methyltransferase activity"/>
    <property type="evidence" value="ECO:0007669"/>
    <property type="project" value="UniProtKB-ARBA"/>
</dbReference>
<dbReference type="AlphaFoldDB" id="A0A4R4XQ06"/>
<keyword evidence="8" id="KW-1185">Reference proteome</keyword>
<dbReference type="InterPro" id="IPR052190">
    <property type="entry name" value="Euk-Arch_PrmC-MTase"/>
</dbReference>
<dbReference type="Gene3D" id="3.40.50.150">
    <property type="entry name" value="Vaccinia Virus protein VP39"/>
    <property type="match status" value="1"/>
</dbReference>
<dbReference type="Pfam" id="PF05175">
    <property type="entry name" value="MTS"/>
    <property type="match status" value="1"/>
</dbReference>
<dbReference type="GO" id="GO:0035657">
    <property type="term" value="C:eRF1 methyltransferase complex"/>
    <property type="evidence" value="ECO:0007669"/>
    <property type="project" value="TreeGrafter"/>
</dbReference>
<evidence type="ECO:0000256" key="3">
    <source>
        <dbReference type="ARBA" id="ARBA00022679"/>
    </source>
</evidence>
<accession>A0A4R4XQ06</accession>
<feature type="domain" description="Methyltransferase small" evidence="6">
    <location>
        <begin position="157"/>
        <end position="262"/>
    </location>
</feature>
<dbReference type="InterPro" id="IPR029063">
    <property type="entry name" value="SAM-dependent_MTases_sf"/>
</dbReference>
<dbReference type="Proteomes" id="UP000295302">
    <property type="component" value="Unassembled WGS sequence"/>
</dbReference>
<evidence type="ECO:0000313" key="7">
    <source>
        <dbReference type="EMBL" id="TDD33200.1"/>
    </source>
</evidence>
<dbReference type="PROSITE" id="PS00092">
    <property type="entry name" value="N6_MTASE"/>
    <property type="match status" value="1"/>
</dbReference>
<dbReference type="GO" id="GO:0003676">
    <property type="term" value="F:nucleic acid binding"/>
    <property type="evidence" value="ECO:0007669"/>
    <property type="project" value="InterPro"/>
</dbReference>
<feature type="region of interest" description="Disordered" evidence="5">
    <location>
        <begin position="1"/>
        <end position="62"/>
    </location>
</feature>
<dbReference type="CDD" id="cd02440">
    <property type="entry name" value="AdoMet_MTases"/>
    <property type="match status" value="1"/>
</dbReference>
<sequence>MTVPSPDGMVERAAASPAGHSMGSQPGAIDCWRRTTLSGGRGRAAGRRSRTVTEHRGTRSAGDEWTLSSRSCACRRSMADSHKSPIRAAHRHVTTTHKHFVRRDRQDGMDAKNFDFEIGKKIIEKYRSDEERPKVFELVGHDWDLLDEVWPPFYGPGGELYAHTIPFAGMSSFLEMGCGTGVMSVLAAKAGCTSVVGLDLNPAAVRNTELNAARHGVADRVTARVSDMYSAVEPGERFDGIYWNPPFLDAPKEAMDSSIWHETMFDPEFSKLRHFLKKGVELLTPDGRIYLWFGEALGNPTLVRDLADEAGLDLRILETLATSAIPDPLVELFVDEEIEEDSAWHLHMLELCPR</sequence>
<evidence type="ECO:0000259" key="6">
    <source>
        <dbReference type="Pfam" id="PF05175"/>
    </source>
</evidence>
<comment type="similarity">
    <text evidence="1">Belongs to the eukaryotic/archaeal PrmC-related family.</text>
</comment>
<evidence type="ECO:0000256" key="5">
    <source>
        <dbReference type="SAM" id="MobiDB-lite"/>
    </source>
</evidence>
<keyword evidence="2 7" id="KW-0489">Methyltransferase</keyword>
<evidence type="ECO:0000256" key="1">
    <source>
        <dbReference type="ARBA" id="ARBA00006149"/>
    </source>
</evidence>
<gene>
    <name evidence="7" type="ORF">E1286_42590</name>
</gene>
<evidence type="ECO:0000313" key="8">
    <source>
        <dbReference type="Proteomes" id="UP000295302"/>
    </source>
</evidence>
<dbReference type="GO" id="GO:0008757">
    <property type="term" value="F:S-adenosylmethionine-dependent methyltransferase activity"/>
    <property type="evidence" value="ECO:0007669"/>
    <property type="project" value="TreeGrafter"/>
</dbReference>
<dbReference type="PANTHER" id="PTHR45875">
    <property type="entry name" value="METHYLTRANSFERASE N6AMT1"/>
    <property type="match status" value="1"/>
</dbReference>
<dbReference type="InterPro" id="IPR007848">
    <property type="entry name" value="Small_mtfrase_dom"/>
</dbReference>
<evidence type="ECO:0000256" key="2">
    <source>
        <dbReference type="ARBA" id="ARBA00022603"/>
    </source>
</evidence>
<organism evidence="7 8">
    <name type="scientific">Nonomuraea terrae</name>
    <dbReference type="NCBI Taxonomy" id="2530383"/>
    <lineage>
        <taxon>Bacteria</taxon>
        <taxon>Bacillati</taxon>
        <taxon>Actinomycetota</taxon>
        <taxon>Actinomycetes</taxon>
        <taxon>Streptosporangiales</taxon>
        <taxon>Streptosporangiaceae</taxon>
        <taxon>Nonomuraea</taxon>
    </lineage>
</organism>
<evidence type="ECO:0000256" key="4">
    <source>
        <dbReference type="ARBA" id="ARBA00022691"/>
    </source>
</evidence>
<keyword evidence="3 7" id="KW-0808">Transferase</keyword>
<dbReference type="GO" id="GO:0032259">
    <property type="term" value="P:methylation"/>
    <property type="evidence" value="ECO:0007669"/>
    <property type="project" value="UniProtKB-KW"/>
</dbReference>
<dbReference type="InterPro" id="IPR002052">
    <property type="entry name" value="DNA_methylase_N6_adenine_CS"/>
</dbReference>
<dbReference type="PANTHER" id="PTHR45875:SF1">
    <property type="entry name" value="METHYLTRANSFERASE N6AMT1"/>
    <property type="match status" value="1"/>
</dbReference>
<reference evidence="7 8" key="1">
    <citation type="submission" date="2019-03" db="EMBL/GenBank/DDBJ databases">
        <title>Draft genome sequences of novel Actinobacteria.</title>
        <authorList>
            <person name="Sahin N."/>
            <person name="Ay H."/>
            <person name="Saygin H."/>
        </authorList>
    </citation>
    <scope>NUCLEOTIDE SEQUENCE [LARGE SCALE GENOMIC DNA]</scope>
    <source>
        <strain evidence="7 8">CH32</strain>
    </source>
</reference>